<dbReference type="InterPro" id="IPR016187">
    <property type="entry name" value="CTDL_fold"/>
</dbReference>
<dbReference type="GO" id="GO:0030246">
    <property type="term" value="F:carbohydrate binding"/>
    <property type="evidence" value="ECO:0007669"/>
    <property type="project" value="UniProtKB-KW"/>
</dbReference>
<dbReference type="PANTHER" id="PTHR45710">
    <property type="entry name" value="C-TYPE LECTIN DOMAIN-CONTAINING PROTEIN 180"/>
    <property type="match status" value="1"/>
</dbReference>
<keyword evidence="3" id="KW-0430">Lectin</keyword>
<dbReference type="SUPFAM" id="SSF56436">
    <property type="entry name" value="C-type lectin-like"/>
    <property type="match status" value="1"/>
</dbReference>
<keyword evidence="5 7" id="KW-1133">Transmembrane helix</keyword>
<dbReference type="InterPro" id="IPR016186">
    <property type="entry name" value="C-type_lectin-like/link_sf"/>
</dbReference>
<feature type="domain" description="C-type lectin" evidence="8">
    <location>
        <begin position="118"/>
        <end position="222"/>
    </location>
</feature>
<evidence type="ECO:0000256" key="7">
    <source>
        <dbReference type="SAM" id="Phobius"/>
    </source>
</evidence>
<evidence type="ECO:0000256" key="3">
    <source>
        <dbReference type="ARBA" id="ARBA00022734"/>
    </source>
</evidence>
<comment type="subcellular location">
    <subcellularLocation>
        <location evidence="1">Cell membrane</location>
        <topology evidence="1">Single-pass type II membrane protein</topology>
    </subcellularLocation>
</comment>
<dbReference type="GO" id="GO:0046703">
    <property type="term" value="F:natural killer cell lectin-like receptor binding"/>
    <property type="evidence" value="ECO:0007669"/>
    <property type="project" value="TreeGrafter"/>
</dbReference>
<proteinExistence type="predicted"/>
<keyword evidence="9" id="KW-1185">Reference proteome</keyword>
<feature type="non-terminal residue" evidence="10">
    <location>
        <position position="1"/>
    </location>
</feature>
<reference evidence="9" key="1">
    <citation type="journal article" date="2018" name="Biotechnol. Bioeng.">
        <title>A reference genome of the Chinese hamster based on a hybrid assembly strategy.</title>
        <authorList>
            <person name="Rupp O."/>
            <person name="MacDonald M.L."/>
            <person name="Li S."/>
            <person name="Dhiman H."/>
            <person name="Polson S."/>
            <person name="Griep S."/>
            <person name="Heffner K."/>
            <person name="Hernandez I."/>
            <person name="Brinkrolf K."/>
            <person name="Jadhav V."/>
            <person name="Samoudi M."/>
            <person name="Hao H."/>
            <person name="Kingham B."/>
            <person name="Goesmann A."/>
            <person name="Betenbaugh M.J."/>
            <person name="Lewis N.E."/>
            <person name="Borth N."/>
            <person name="Lee K.H."/>
        </authorList>
    </citation>
    <scope>NUCLEOTIDE SEQUENCE [LARGE SCALE GENOMIC DNA]</scope>
    <source>
        <strain evidence="9">17A/GY</strain>
    </source>
</reference>
<dbReference type="AlphaFoldDB" id="A0A9J7H414"/>
<dbReference type="Proteomes" id="UP001108280">
    <property type="component" value="Chromosome 8"/>
</dbReference>
<evidence type="ECO:0000256" key="5">
    <source>
        <dbReference type="ARBA" id="ARBA00022989"/>
    </source>
</evidence>
<dbReference type="SMART" id="SM00034">
    <property type="entry name" value="CLECT"/>
    <property type="match status" value="1"/>
</dbReference>
<name>A0A9J7H414_CRIGR</name>
<dbReference type="GO" id="GO:0009897">
    <property type="term" value="C:external side of plasma membrane"/>
    <property type="evidence" value="ECO:0007669"/>
    <property type="project" value="TreeGrafter"/>
</dbReference>
<accession>A0A9J7H414</accession>
<evidence type="ECO:0000256" key="4">
    <source>
        <dbReference type="ARBA" id="ARBA00022968"/>
    </source>
</evidence>
<dbReference type="Gene3D" id="3.10.100.10">
    <property type="entry name" value="Mannose-Binding Protein A, subunit A"/>
    <property type="match status" value="1"/>
</dbReference>
<reference evidence="10" key="3">
    <citation type="submission" date="2025-08" db="UniProtKB">
        <authorList>
            <consortium name="RefSeq"/>
        </authorList>
    </citation>
    <scope>IDENTIFICATION</scope>
    <source>
        <strain evidence="10">17A/GY</strain>
        <tissue evidence="10">Liver</tissue>
    </source>
</reference>
<dbReference type="InterPro" id="IPR001304">
    <property type="entry name" value="C-type_lectin-like"/>
</dbReference>
<protein>
    <submittedName>
        <fullName evidence="10">C-type lectin domain family 2 member D11-like</fullName>
    </submittedName>
</protein>
<evidence type="ECO:0000259" key="8">
    <source>
        <dbReference type="PROSITE" id="PS50041"/>
    </source>
</evidence>
<evidence type="ECO:0000313" key="9">
    <source>
        <dbReference type="Proteomes" id="UP001108280"/>
    </source>
</evidence>
<organism evidence="9 10">
    <name type="scientific">Cricetulus griseus</name>
    <name type="common">Chinese hamster</name>
    <name type="synonym">Cricetulus barabensis griseus</name>
    <dbReference type="NCBI Taxonomy" id="10029"/>
    <lineage>
        <taxon>Eukaryota</taxon>
        <taxon>Metazoa</taxon>
        <taxon>Chordata</taxon>
        <taxon>Craniata</taxon>
        <taxon>Vertebrata</taxon>
        <taxon>Euteleostomi</taxon>
        <taxon>Mammalia</taxon>
        <taxon>Eutheria</taxon>
        <taxon>Euarchontoglires</taxon>
        <taxon>Glires</taxon>
        <taxon>Rodentia</taxon>
        <taxon>Myomorpha</taxon>
        <taxon>Muroidea</taxon>
        <taxon>Cricetidae</taxon>
        <taxon>Cricetinae</taxon>
        <taxon>Cricetulus</taxon>
    </lineage>
</organism>
<dbReference type="RefSeq" id="XP_035304593.1">
    <property type="nucleotide sequence ID" value="XM_035448702.1"/>
</dbReference>
<keyword evidence="4" id="KW-0735">Signal-anchor</keyword>
<reference evidence="9" key="2">
    <citation type="journal article" date="2020" name="Biotechnol. Bioeng.">
        <title>Chromosome-scale scaffolds for the Chinese hamster reference genome assembly to facilitate the study of the CHO epigenome.</title>
        <authorList>
            <person name="Hilliard W."/>
            <person name="MacDonald M."/>
            <person name="Lee K.H."/>
        </authorList>
    </citation>
    <scope>NUCLEOTIDE SEQUENCE [LARGE SCALE GENOMIC DNA]</scope>
    <source>
        <strain evidence="9">17A/GY</strain>
    </source>
</reference>
<keyword evidence="2 7" id="KW-0812">Transmembrane</keyword>
<keyword evidence="6 7" id="KW-0472">Membrane</keyword>
<feature type="transmembrane region" description="Helical" evidence="7">
    <location>
        <begin position="74"/>
        <end position="93"/>
    </location>
</feature>
<dbReference type="KEGG" id="cge:118239257"/>
<dbReference type="InterPro" id="IPR033992">
    <property type="entry name" value="NKR-like_CTLD"/>
</dbReference>
<dbReference type="PROSITE" id="PS50041">
    <property type="entry name" value="C_TYPE_LECTIN_2"/>
    <property type="match status" value="1"/>
</dbReference>
<evidence type="ECO:0000313" key="10">
    <source>
        <dbReference type="RefSeq" id="XP_035304593.1"/>
    </source>
</evidence>
<dbReference type="PANTHER" id="PTHR45710:SF35">
    <property type="entry name" value="C-TYPE LECTIN DOMAIN FAMILY 2 MEMBER D"/>
    <property type="match status" value="1"/>
</dbReference>
<evidence type="ECO:0000256" key="2">
    <source>
        <dbReference type="ARBA" id="ARBA00022692"/>
    </source>
</evidence>
<dbReference type="GeneID" id="118239257"/>
<dbReference type="InterPro" id="IPR050828">
    <property type="entry name" value="C-type_lectin/matrix_domain"/>
</dbReference>
<sequence length="236" mass="26694">VQTTTAWLGRSFSNRRPLAEVPFPASLVFFPPGHPVWSRAFFERDISALSVKNRQGKYLRIISAESPVKLHCCYGVIAFLSVAVIALFVALLLPRAGKPEEVSIKCVCAFCPRDWIGVGSKCFNFSEKVENWTSSQTFCVAQGAQLARFDIPEELEFLKRYKGEHDHWIGLHRKSSEHHWMWTDGTEYNNLTSPRGEGECAYLSGSDISSGRNYTHRRWICSKPNSFTACDVPKQS</sequence>
<gene>
    <name evidence="10" type="primary">LOC118239257</name>
</gene>
<dbReference type="OrthoDB" id="9906043at2759"/>
<dbReference type="Pfam" id="PF00059">
    <property type="entry name" value="Lectin_C"/>
    <property type="match status" value="1"/>
</dbReference>
<dbReference type="CDD" id="cd03593">
    <property type="entry name" value="CLECT_NK_receptors_like"/>
    <property type="match status" value="1"/>
</dbReference>
<evidence type="ECO:0000256" key="1">
    <source>
        <dbReference type="ARBA" id="ARBA00004401"/>
    </source>
</evidence>
<evidence type="ECO:0000256" key="6">
    <source>
        <dbReference type="ARBA" id="ARBA00023136"/>
    </source>
</evidence>